<organism evidence="1 2">
    <name type="scientific">Trifolium pratense</name>
    <name type="common">Red clover</name>
    <dbReference type="NCBI Taxonomy" id="57577"/>
    <lineage>
        <taxon>Eukaryota</taxon>
        <taxon>Viridiplantae</taxon>
        <taxon>Streptophyta</taxon>
        <taxon>Embryophyta</taxon>
        <taxon>Tracheophyta</taxon>
        <taxon>Spermatophyta</taxon>
        <taxon>Magnoliopsida</taxon>
        <taxon>eudicotyledons</taxon>
        <taxon>Gunneridae</taxon>
        <taxon>Pentapetalae</taxon>
        <taxon>rosids</taxon>
        <taxon>fabids</taxon>
        <taxon>Fabales</taxon>
        <taxon>Fabaceae</taxon>
        <taxon>Papilionoideae</taxon>
        <taxon>50 kb inversion clade</taxon>
        <taxon>NPAAA clade</taxon>
        <taxon>Hologalegina</taxon>
        <taxon>IRL clade</taxon>
        <taxon>Trifolieae</taxon>
        <taxon>Trifolium</taxon>
    </lineage>
</organism>
<protein>
    <recommendedName>
        <fullName evidence="3">Reverse transcriptase domain-containing protein</fullName>
    </recommendedName>
</protein>
<name>A0A2K3N282_TRIPR</name>
<reference evidence="1 2" key="2">
    <citation type="journal article" date="2017" name="Front. Plant Sci.">
        <title>Gene Classification and Mining of Molecular Markers Useful in Red Clover (Trifolium pratense) Breeding.</title>
        <authorList>
            <person name="Istvanek J."/>
            <person name="Dluhosova J."/>
            <person name="Dluhos P."/>
            <person name="Patkova L."/>
            <person name="Nedelnik J."/>
            <person name="Repkova J."/>
        </authorList>
    </citation>
    <scope>NUCLEOTIDE SEQUENCE [LARGE SCALE GENOMIC DNA]</scope>
    <source>
        <strain evidence="2">cv. Tatra</strain>
        <tissue evidence="1">Young leaves</tissue>
    </source>
</reference>
<dbReference type="Proteomes" id="UP000236291">
    <property type="component" value="Unassembled WGS sequence"/>
</dbReference>
<evidence type="ECO:0000313" key="1">
    <source>
        <dbReference type="EMBL" id="PNX97132.1"/>
    </source>
</evidence>
<gene>
    <name evidence="1" type="ORF">L195_g020355</name>
</gene>
<comment type="caution">
    <text evidence="1">The sequence shown here is derived from an EMBL/GenBank/DDBJ whole genome shotgun (WGS) entry which is preliminary data.</text>
</comment>
<dbReference type="EMBL" id="ASHM01015229">
    <property type="protein sequence ID" value="PNX97132.1"/>
    <property type="molecule type" value="Genomic_DNA"/>
</dbReference>
<proteinExistence type="predicted"/>
<evidence type="ECO:0000313" key="2">
    <source>
        <dbReference type="Proteomes" id="UP000236291"/>
    </source>
</evidence>
<evidence type="ECO:0008006" key="3">
    <source>
        <dbReference type="Google" id="ProtNLM"/>
    </source>
</evidence>
<accession>A0A2K3N282</accession>
<reference evidence="1 2" key="1">
    <citation type="journal article" date="2014" name="Am. J. Bot.">
        <title>Genome assembly and annotation for red clover (Trifolium pratense; Fabaceae).</title>
        <authorList>
            <person name="Istvanek J."/>
            <person name="Jaros M."/>
            <person name="Krenek A."/>
            <person name="Repkova J."/>
        </authorList>
    </citation>
    <scope>NUCLEOTIDE SEQUENCE [LARGE SCALE GENOMIC DNA]</scope>
    <source>
        <strain evidence="2">cv. Tatra</strain>
        <tissue evidence="1">Young leaves</tissue>
    </source>
</reference>
<dbReference type="AlphaFoldDB" id="A0A2K3N282"/>
<sequence length="112" mass="13266">MLATEVQRDNLLEPLLFTLVLHPLIHKIRDNCKLLLQAWHLDKAIVIGDLGKMDKTLDIIWKTDSRLGLDLNVHKTKIFWLSSNGNKLRERLFPLKLRGWREINWKAFMLRI</sequence>